<dbReference type="EMBL" id="SNRY01010410">
    <property type="protein sequence ID" value="KAA6305794.1"/>
    <property type="molecule type" value="Genomic_DNA"/>
</dbReference>
<organism evidence="1">
    <name type="scientific">termite gut metagenome</name>
    <dbReference type="NCBI Taxonomy" id="433724"/>
    <lineage>
        <taxon>unclassified sequences</taxon>
        <taxon>metagenomes</taxon>
        <taxon>organismal metagenomes</taxon>
    </lineage>
</organism>
<dbReference type="AlphaFoldDB" id="A0A5J4PB03"/>
<feature type="non-terminal residue" evidence="1">
    <location>
        <position position="1"/>
    </location>
</feature>
<reference evidence="1" key="1">
    <citation type="submission" date="2019-03" db="EMBL/GenBank/DDBJ databases">
        <title>Single cell metagenomics reveals metabolic interactions within the superorganism composed of flagellate Streblomastix strix and complex community of Bacteroidetes bacteria on its surface.</title>
        <authorList>
            <person name="Treitli S.C."/>
            <person name="Kolisko M."/>
            <person name="Husnik F."/>
            <person name="Keeling P."/>
            <person name="Hampl V."/>
        </authorList>
    </citation>
    <scope>NUCLEOTIDE SEQUENCE</scope>
    <source>
        <strain evidence="1">STM</strain>
    </source>
</reference>
<protein>
    <submittedName>
        <fullName evidence="1">Uncharacterized protein</fullName>
    </submittedName>
</protein>
<accession>A0A5J4PB03</accession>
<comment type="caution">
    <text evidence="1">The sequence shown here is derived from an EMBL/GenBank/DDBJ whole genome shotgun (WGS) entry which is preliminary data.</text>
</comment>
<sequence length="25" mass="3213">SSRKRRKREKDLEFKHLRLNEHEYG</sequence>
<proteinExistence type="predicted"/>
<evidence type="ECO:0000313" key="1">
    <source>
        <dbReference type="EMBL" id="KAA6305794.1"/>
    </source>
</evidence>
<gene>
    <name evidence="1" type="ORF">EZS27_042551</name>
</gene>
<name>A0A5J4PB03_9ZZZZ</name>